<evidence type="ECO:0000313" key="3">
    <source>
        <dbReference type="Proteomes" id="UP000282195"/>
    </source>
</evidence>
<reference evidence="2 3" key="1">
    <citation type="submission" date="2018-10" db="EMBL/GenBank/DDBJ databases">
        <title>Rhizobium etli, R. leguminosarum and a new Rhizobium genospecies from Phaseolus dumosus.</title>
        <authorList>
            <person name="Ramirez-Puebla S.T."/>
            <person name="Rogel-Hernandez M.A."/>
            <person name="Guerrero G."/>
            <person name="Ormeno-Orrillo E."/>
            <person name="Martinez-Romero J.C."/>
            <person name="Negrete-Yankelevich S."/>
            <person name="Martinez-Romero E."/>
        </authorList>
    </citation>
    <scope>NUCLEOTIDE SEQUENCE [LARGE SCALE GENOMIC DNA]</scope>
    <source>
        <strain evidence="2 3">CCGE525</strain>
    </source>
</reference>
<protein>
    <submittedName>
        <fullName evidence="2">DUF1330 domain-containing protein</fullName>
    </submittedName>
</protein>
<accession>A0A387FV52</accession>
<dbReference type="KEGG" id="rjg:CCGE525_15135"/>
<evidence type="ECO:0000259" key="1">
    <source>
        <dbReference type="Pfam" id="PF07045"/>
    </source>
</evidence>
<feature type="domain" description="DUF1330" evidence="1">
    <location>
        <begin position="60"/>
        <end position="148"/>
    </location>
</feature>
<dbReference type="OrthoDB" id="9806380at2"/>
<gene>
    <name evidence="2" type="ORF">CCGE525_15135</name>
</gene>
<dbReference type="Pfam" id="PF07045">
    <property type="entry name" value="DUF1330"/>
    <property type="match status" value="1"/>
</dbReference>
<dbReference type="PANTHER" id="PTHR41521">
    <property type="match status" value="1"/>
</dbReference>
<sequence>MELKSGLWTSRGRLTWRQTNMLALYNHATSTLSIFNLVAADRLARAAHQVVSNRFGAVVSAFVVVEANVLNAEVRDEYAQLAAPIIERFGGNPVAFGPWQELVGQSDHKVGMIVQFEDRKAAESWFNSPEYQALKDLRSAAIECRFRLLG</sequence>
<dbReference type="Proteomes" id="UP000282195">
    <property type="component" value="Chromosome"/>
</dbReference>
<dbReference type="SUPFAM" id="SSF54909">
    <property type="entry name" value="Dimeric alpha+beta barrel"/>
    <property type="match status" value="1"/>
</dbReference>
<dbReference type="AlphaFoldDB" id="A0A387FV52"/>
<dbReference type="InterPro" id="IPR010753">
    <property type="entry name" value="DUF1330"/>
</dbReference>
<dbReference type="EMBL" id="CP032694">
    <property type="protein sequence ID" value="AYG59994.1"/>
    <property type="molecule type" value="Genomic_DNA"/>
</dbReference>
<name>A0A387FV52_9HYPH</name>
<dbReference type="PANTHER" id="PTHR41521:SF4">
    <property type="entry name" value="BLR0684 PROTEIN"/>
    <property type="match status" value="1"/>
</dbReference>
<organism evidence="2 3">
    <name type="scientific">Rhizobium jaguaris</name>
    <dbReference type="NCBI Taxonomy" id="1312183"/>
    <lineage>
        <taxon>Bacteria</taxon>
        <taxon>Pseudomonadati</taxon>
        <taxon>Pseudomonadota</taxon>
        <taxon>Alphaproteobacteria</taxon>
        <taxon>Hyphomicrobiales</taxon>
        <taxon>Rhizobiaceae</taxon>
        <taxon>Rhizobium/Agrobacterium group</taxon>
        <taxon>Rhizobium</taxon>
    </lineage>
</organism>
<dbReference type="Gene3D" id="3.30.70.100">
    <property type="match status" value="1"/>
</dbReference>
<evidence type="ECO:0000313" key="2">
    <source>
        <dbReference type="EMBL" id="AYG59994.1"/>
    </source>
</evidence>
<keyword evidence="3" id="KW-1185">Reference proteome</keyword>
<proteinExistence type="predicted"/>
<dbReference type="InterPro" id="IPR011008">
    <property type="entry name" value="Dimeric_a/b-barrel"/>
</dbReference>